<name>A0A0K2LCX9_9LACO</name>
<sequence length="61" mass="6766">MALAITPQGEFGDLPNCGKASNRGSRPHFGSDRSSPRTILLTGTWRRQKKRTDRKTLSVPL</sequence>
<evidence type="ECO:0000313" key="3">
    <source>
        <dbReference type="Proteomes" id="UP000061546"/>
    </source>
</evidence>
<organism evidence="2 3">
    <name type="scientific">Companilactobacillus heilongjiangensis</name>
    <dbReference type="NCBI Taxonomy" id="1074467"/>
    <lineage>
        <taxon>Bacteria</taxon>
        <taxon>Bacillati</taxon>
        <taxon>Bacillota</taxon>
        <taxon>Bacilli</taxon>
        <taxon>Lactobacillales</taxon>
        <taxon>Lactobacillaceae</taxon>
        <taxon>Companilactobacillus</taxon>
    </lineage>
</organism>
<protein>
    <submittedName>
        <fullName evidence="2">Uncharacterized protein</fullName>
    </submittedName>
</protein>
<proteinExistence type="predicted"/>
<dbReference type="EMBL" id="CP012559">
    <property type="protein sequence ID" value="ALB29154.1"/>
    <property type="molecule type" value="Genomic_DNA"/>
</dbReference>
<dbReference type="AlphaFoldDB" id="A0A0K2LCX9"/>
<reference evidence="2 3" key="1">
    <citation type="submission" date="2015-08" db="EMBL/GenBank/DDBJ databases">
        <title>Genomic sequence of Lactobacillus heilongjiangensis DSM 28069, isolated from Chinese traditional pickle.</title>
        <authorList>
            <person name="Jiang X."/>
            <person name="Zheng B."/>
            <person name="Cheng H."/>
        </authorList>
    </citation>
    <scope>NUCLEOTIDE SEQUENCE [LARGE SCALE GENOMIC DNA]</scope>
    <source>
        <strain evidence="2 3">DSM 28069</strain>
    </source>
</reference>
<accession>A0A0K2LCX9</accession>
<dbReference type="Proteomes" id="UP000061546">
    <property type="component" value="Chromosome"/>
</dbReference>
<evidence type="ECO:0000313" key="2">
    <source>
        <dbReference type="EMBL" id="ALB29154.1"/>
    </source>
</evidence>
<feature type="region of interest" description="Disordered" evidence="1">
    <location>
        <begin position="1"/>
        <end position="61"/>
    </location>
</feature>
<evidence type="ECO:0000256" key="1">
    <source>
        <dbReference type="SAM" id="MobiDB-lite"/>
    </source>
</evidence>
<dbReference type="KEGG" id="lhi:JP39_07120"/>
<gene>
    <name evidence="2" type="ORF">JP39_07120</name>
</gene>
<keyword evidence="3" id="KW-1185">Reference proteome</keyword>